<keyword evidence="3" id="KW-0378">Hydrolase</keyword>
<dbReference type="InterPro" id="IPR017853">
    <property type="entry name" value="GH"/>
</dbReference>
<dbReference type="InterPro" id="IPR003599">
    <property type="entry name" value="Ig_sub"/>
</dbReference>
<dbReference type="InterPro" id="IPR033803">
    <property type="entry name" value="CBD-like_Golvesin-Xly"/>
</dbReference>
<dbReference type="InterPro" id="IPR036179">
    <property type="entry name" value="Ig-like_dom_sf"/>
</dbReference>
<evidence type="ECO:0000313" key="4">
    <source>
        <dbReference type="Proteomes" id="UP000193334"/>
    </source>
</evidence>
<dbReference type="EMBL" id="CP021023">
    <property type="protein sequence ID" value="ARN56235.1"/>
    <property type="molecule type" value="Genomic_DNA"/>
</dbReference>
<dbReference type="RefSeq" id="WP_161491580.1">
    <property type="nucleotide sequence ID" value="NZ_CP021023.1"/>
</dbReference>
<dbReference type="Pfam" id="PF25275">
    <property type="entry name" value="Golvesin_C"/>
    <property type="match status" value="1"/>
</dbReference>
<dbReference type="SUPFAM" id="SSF48726">
    <property type="entry name" value="Immunoglobulin"/>
    <property type="match status" value="1"/>
</dbReference>
<feature type="domain" description="Ig-like" evidence="2">
    <location>
        <begin position="568"/>
        <end position="721"/>
    </location>
</feature>
<evidence type="ECO:0000259" key="2">
    <source>
        <dbReference type="PROSITE" id="PS50835"/>
    </source>
</evidence>
<proteinExistence type="predicted"/>
<dbReference type="InterPro" id="IPR007110">
    <property type="entry name" value="Ig-like_dom"/>
</dbReference>
<dbReference type="Pfam" id="PF13385">
    <property type="entry name" value="Laminin_G_3"/>
    <property type="match status" value="1"/>
</dbReference>
<evidence type="ECO:0000313" key="3">
    <source>
        <dbReference type="EMBL" id="ARN56235.1"/>
    </source>
</evidence>
<dbReference type="Gene3D" id="2.60.40.10">
    <property type="entry name" value="Immunoglobulins"/>
    <property type="match status" value="1"/>
</dbReference>
<dbReference type="SMART" id="SM00409">
    <property type="entry name" value="IG"/>
    <property type="match status" value="1"/>
</dbReference>
<feature type="signal peptide" evidence="1">
    <location>
        <begin position="1"/>
        <end position="24"/>
    </location>
</feature>
<dbReference type="STRING" id="1941349.STSP1_00611"/>
<keyword evidence="4" id="KW-1185">Reference proteome</keyword>
<gene>
    <name evidence="3" type="ORF">STSP1_00611</name>
</gene>
<reference evidence="4" key="1">
    <citation type="submission" date="2017-04" db="EMBL/GenBank/DDBJ databases">
        <title>Comparative genomics and description of representatives of a novel lineage of planctomycetes thriving in anoxic sediments.</title>
        <authorList>
            <person name="Spring S."/>
            <person name="Bunk B."/>
            <person name="Sproer C."/>
        </authorList>
    </citation>
    <scope>NUCLEOTIDE SEQUENCE [LARGE SCALE GENOMIC DNA]</scope>
    <source>
        <strain evidence="4">ST-PulAB-D4</strain>
    </source>
</reference>
<keyword evidence="1" id="KW-0732">Signal</keyword>
<organism evidence="3 4">
    <name type="scientific">Sedimentisphaera salicampi</name>
    <dbReference type="NCBI Taxonomy" id="1941349"/>
    <lineage>
        <taxon>Bacteria</taxon>
        <taxon>Pseudomonadati</taxon>
        <taxon>Planctomycetota</taxon>
        <taxon>Phycisphaerae</taxon>
        <taxon>Sedimentisphaerales</taxon>
        <taxon>Sedimentisphaeraceae</taxon>
        <taxon>Sedimentisphaera</taxon>
    </lineage>
</organism>
<dbReference type="Proteomes" id="UP000193334">
    <property type="component" value="Chromosome"/>
</dbReference>
<dbReference type="SUPFAM" id="SSF49899">
    <property type="entry name" value="Concanavalin A-like lectins/glucanases"/>
    <property type="match status" value="1"/>
</dbReference>
<dbReference type="SUPFAM" id="SSF51445">
    <property type="entry name" value="(Trans)glycosidases"/>
    <property type="match status" value="1"/>
</dbReference>
<dbReference type="Gene3D" id="2.70.70.10">
    <property type="entry name" value="Glucose Permease (Domain IIA)"/>
    <property type="match status" value="1"/>
</dbReference>
<dbReference type="InterPro" id="IPR011055">
    <property type="entry name" value="Dup_hybrid_motif"/>
</dbReference>
<name>A0A1W6LKE5_9BACT</name>
<sequence length="1920" mass="216860" precursor="true">MPHSFKIFLFAVIALSLLNGNAVLGDEASSANQIVIDTASDKFSQTGFTMLNDPNSWSGSVAVSDGSNPSPSYARYSPNIDGRFDVYLYWRDYEDKDVFAYWNVKHTGGITTHPFIQKENPGWHFMGTYQLDGDSYVELDGTKKQNAEIVADAVKFVPAAQRVVQRTAKNTITPVELNIGDEFHFTLRSGQVRRIRLLSTEAHITESPNYSFSAEFDIDGENYRFERIVADQESFYEPWVVNGMRIWLDAVSDIFEDDGGWMVHRTKCRPKRKARLVVNDLNDRICPEEIHWWYPETRDSPDIRDCWYGRNVWIGPQKPTYTHEGLDINMPPETPLYAPIGFDDHYLFDSLEAGDINNRWRGVRHWANGSTWWLQAHHLDEMLMPEHETITKGENYALSGGVYSGNRPHTHFEFRVIEEGQAYYIDPWIFFWQMFKDNPQDEISEEDELVSNGDFEEPHRPDADNLLIDVPNWDSLEAAQKRVKLESKFVETRKSVPGPEGNQVLRLPAGSTTGTIRQIIQHPWSSGEIFRLRFNACLVRWLATATDAVMKASLLQDDGSHLWSSEIPMTYTHSGDTEVGDWLAWQTFEFLIDTDSFSDSNIDEGSSLILQIESLQRDHWVDNVSLSVMNESDIIKSQPNDHIVDWGEDAEFSVSIDNLSNPVCQWYFSESGEIDSSTDQPKGTPSINPDFYIENVQLSDEGYYYCQVSHDGGMVYSDVVSLAVKRKVAHWTLDMSKYVSSEYIPGSFGKYIDSSGENRDAISQGGSLNVDAFVPGANPAKTSEGLDFGQYSDAAALAGSDSPAELSDEITVSLWVKWEGVPGRWTGIISKREGSDWQTSGADWFWTIPPTGDSMSISSAGVGTKNMSYDPPLVGEWTHLAFTVDEDGGKLYYNGAKVDSEPGFRINKTDAQLVIGGSILQDDGTISGVFNGVMDDLRIYNYAKDEAEIADLCYEVSETPVCSNLQDLDLQFDVAGGGDEGNQPDCKVGLADLAVLASSWFNCGLYPFDFCFSDEPDYYVPNIQTYNCNDLPVAVSSGGEVSNESESWKWYLPQHQYVHADLQAVNDFVEFDVYLPNPGTYSIQVVNRKEPDSGMYQLYISENGFDYNPVGKNLTFDQGDIITEAMVEKANLGLYTFASEGVKKFKFKVIGKNPDSDDYNLSLIDIALKEVKPVSALPSNALSNESSTNSADGYHYQVNSEMSSQILRVPVDITETGNQVVTVRNVNGQDGGQYQLYIDDEPLGAIVDQYSPEESYSMEIMGVLDVVSSGTKIFEFRTIGKNDNSSGYKIGIDNIQLVSPDIIVTAGWGINGERTAGWWPTSQFAQNHYGRWYSYSTPGYCRFRWPPLEPCDTIEKFAWKPWGPDFTGFLVPGWYNVYYWLPDGRPDRASNAPYTVYHKGGETTYLVDQRQPGGEWKLLGTHFFEQGRAGRSGYVELSNDADGIVIADSIKFEYALSQDAPPPQTPPLQDAETGTYIVQHNQSKQTVWGLGVEIQPEDLRGSDSNRARGIPSDLTESERQRFYDELLGFGHGFRYMRLPMGLFYTGLNDEQKQFEQSWSSQNREMAEMIEESGIEGFNFEYWSPAPYFKSNNKFIGGSLKQFDEAFLTDFGNSIVDDLQYVQENIAPVKMFSLQNEPSVSGAGYGCCEYTDQQYYDTFKVVAPIIKSSFPELFIHADSEAGQYGHGSELLRDDPSALQYVDGWSWHWQGKNSDEKIRYAESHFNMDTEGKPVFNSEWQYNLGAGSAWRTVNTAQSIMNWFSFIESPTWFWLHALKPTELLGERFGLGFWRPSSDSDFSKYASIEKGHWQYNWYHWNAIAGFLKYMPWDSVIYNVDEDSVRMDNRILAWKTPDGKLVLAVTNRSPDAPFVFNVDVGVNEVFKGYRYTSQTRNNDGDFIGSSSGEQISCEVPPFSIEFWVQQ</sequence>
<dbReference type="GO" id="GO:0016787">
    <property type="term" value="F:hydrolase activity"/>
    <property type="evidence" value="ECO:0007669"/>
    <property type="project" value="UniProtKB-KW"/>
</dbReference>
<dbReference type="InterPro" id="IPR013320">
    <property type="entry name" value="ConA-like_dom_sf"/>
</dbReference>
<dbReference type="KEGG" id="pbp:STSP1_00611"/>
<evidence type="ECO:0000256" key="1">
    <source>
        <dbReference type="SAM" id="SignalP"/>
    </source>
</evidence>
<dbReference type="PROSITE" id="PS50835">
    <property type="entry name" value="IG_LIKE"/>
    <property type="match status" value="1"/>
</dbReference>
<accession>A0A1W6LKE5</accession>
<feature type="chain" id="PRO_5012167620" evidence="1">
    <location>
        <begin position="25"/>
        <end position="1920"/>
    </location>
</feature>
<dbReference type="Pfam" id="PF13927">
    <property type="entry name" value="Ig_3"/>
    <property type="match status" value="1"/>
</dbReference>
<dbReference type="CDD" id="cd00096">
    <property type="entry name" value="Ig"/>
    <property type="match status" value="1"/>
</dbReference>
<dbReference type="Gene3D" id="2.60.120.200">
    <property type="match status" value="1"/>
</dbReference>
<protein>
    <submittedName>
        <fullName evidence="3">O-Glycosyl hydrolase</fullName>
    </submittedName>
</protein>
<dbReference type="Gene3D" id="3.20.20.80">
    <property type="entry name" value="Glycosidases"/>
    <property type="match status" value="1"/>
</dbReference>
<dbReference type="InterPro" id="IPR013783">
    <property type="entry name" value="Ig-like_fold"/>
</dbReference>